<accession>A0ABV3L4E0</accession>
<protein>
    <submittedName>
        <fullName evidence="3">C-type cytochrome biogenesis protein CcmI</fullName>
    </submittedName>
</protein>
<dbReference type="InterPro" id="IPR011990">
    <property type="entry name" value="TPR-like_helical_dom_sf"/>
</dbReference>
<proteinExistence type="predicted"/>
<organism evidence="3 4">
    <name type="scientific">Meridianimarinicoccus marinus</name>
    <dbReference type="NCBI Taxonomy" id="3231483"/>
    <lineage>
        <taxon>Bacteria</taxon>
        <taxon>Pseudomonadati</taxon>
        <taxon>Pseudomonadota</taxon>
        <taxon>Alphaproteobacteria</taxon>
        <taxon>Rhodobacterales</taxon>
        <taxon>Paracoccaceae</taxon>
        <taxon>Meridianimarinicoccus</taxon>
    </lineage>
</organism>
<evidence type="ECO:0000256" key="2">
    <source>
        <dbReference type="SAM" id="MobiDB-lite"/>
    </source>
</evidence>
<dbReference type="Proteomes" id="UP001553161">
    <property type="component" value="Unassembled WGS sequence"/>
</dbReference>
<evidence type="ECO:0000256" key="1">
    <source>
        <dbReference type="ARBA" id="ARBA00022748"/>
    </source>
</evidence>
<dbReference type="SUPFAM" id="SSF48452">
    <property type="entry name" value="TPR-like"/>
    <property type="match status" value="1"/>
</dbReference>
<dbReference type="Gene3D" id="1.25.40.10">
    <property type="entry name" value="Tetratricopeptide repeat domain"/>
    <property type="match status" value="1"/>
</dbReference>
<dbReference type="EMBL" id="JBFBVU010000005">
    <property type="protein sequence ID" value="MEV8466383.1"/>
    <property type="molecule type" value="Genomic_DNA"/>
</dbReference>
<dbReference type="InterPro" id="IPR017560">
    <property type="entry name" value="Cyt_c_biogenesis_CcmI"/>
</dbReference>
<keyword evidence="4" id="KW-1185">Reference proteome</keyword>
<dbReference type="NCBIfam" id="TIGR03142">
    <property type="entry name" value="cytochro_ccmI"/>
    <property type="match status" value="1"/>
</dbReference>
<feature type="region of interest" description="Disordered" evidence="2">
    <location>
        <begin position="135"/>
        <end position="156"/>
    </location>
</feature>
<feature type="compositionally biased region" description="Basic and acidic residues" evidence="2">
    <location>
        <begin position="135"/>
        <end position="149"/>
    </location>
</feature>
<keyword evidence="1" id="KW-0201">Cytochrome c-type biogenesis</keyword>
<sequence length="408" mass="44363">MMFWILTSALALASAVLLALALLRRPQAAPDRAEYDIAVYRDQLKGVERDLARGVITEEVAERTRTEVKRRILEADKARSARVAPGSAPRGATLGLIAVLGIVLGGGSFAAYLKLGAPGFGDLPLKTRIENARTLRETRPSQSEAEARTEPLTGLPERDPQFVKLVEQLRTTVADRPDDPRGFELLANNEAALGNFTAAHKAQARLIELRGTDATATDYVTWADLMVIATNGYVSPEAEAALNETLKRDPHNGPARYYIGLMHAQTGRPDMAFRIWKPLMEESTPDAPWLPAIRGQIEELAFRAGIDYRLAEVAPLAGPSAEDMDAAAEMSPEERMEMIRTMVEGLSERLASEGGTPSEWARLITALGVLGETGRANAIYAESQQVFDGNAPALNELAEAARRAEILQ</sequence>
<evidence type="ECO:0000313" key="3">
    <source>
        <dbReference type="EMBL" id="MEV8466383.1"/>
    </source>
</evidence>
<name>A0ABV3L4E0_9RHOB</name>
<reference evidence="3 4" key="1">
    <citation type="submission" date="2024-07" db="EMBL/GenBank/DDBJ databases">
        <authorList>
            <person name="Kang M."/>
        </authorList>
    </citation>
    <scope>NUCLEOTIDE SEQUENCE [LARGE SCALE GENOMIC DNA]</scope>
    <source>
        <strain evidence="3 4">DFM31</strain>
    </source>
</reference>
<evidence type="ECO:0000313" key="4">
    <source>
        <dbReference type="Proteomes" id="UP001553161"/>
    </source>
</evidence>
<comment type="caution">
    <text evidence="3">The sequence shown here is derived from an EMBL/GenBank/DDBJ whole genome shotgun (WGS) entry which is preliminary data.</text>
</comment>
<gene>
    <name evidence="3" type="primary">ccmI</name>
    <name evidence="3" type="ORF">AB0T83_06255</name>
</gene>